<dbReference type="GO" id="GO:0003824">
    <property type="term" value="F:catalytic activity"/>
    <property type="evidence" value="ECO:0007669"/>
    <property type="project" value="InterPro"/>
</dbReference>
<dbReference type="GO" id="GO:0030170">
    <property type="term" value="F:pyridoxal phosphate binding"/>
    <property type="evidence" value="ECO:0007669"/>
    <property type="project" value="InterPro"/>
</dbReference>
<dbReference type="OrthoDB" id="581532at2"/>
<dbReference type="InterPro" id="IPR011037">
    <property type="entry name" value="Pyrv_Knase-like_insert_dom_sf"/>
</dbReference>
<gene>
    <name evidence="2" type="ORF">EFA69_07715</name>
</gene>
<dbReference type="AlphaFoldDB" id="A0A3M9MVA5"/>
<dbReference type="InterPro" id="IPR005303">
    <property type="entry name" value="MOCOS_middle"/>
</dbReference>
<protein>
    <submittedName>
        <fullName evidence="2">MOSC domain-containing protein</fullName>
    </submittedName>
</protein>
<sequence>MSTLVLSEIYIYPIKSLGGISLTSAQVEERGLQYDRRWMLIDESGVFLTQRKFAEMALLQVSLAPDGLLVTHKTKEVTPLLVPYETDSTRSTLVTVWDDICFAYIVSPQANAWFSEVLGVNCRLVYMPENSIRLIDPNYAKHNEKVSFSDGYPFLIIGQESLNDLNSRLEESIPINRFRPNFVFTGGLPYAEEQWKTFKMGEVLFYGAKPCGRCNVTTIDQNTAQAGQEPLKTLSEYRKQGSKVMFGMNLIGLSTGTVRVGDKITVMEAATGGGQG</sequence>
<name>A0A3M9MVA5_9BACT</name>
<dbReference type="SUPFAM" id="SSF50800">
    <property type="entry name" value="PK beta-barrel domain-like"/>
    <property type="match status" value="1"/>
</dbReference>
<dbReference type="EMBL" id="RJJE01000009">
    <property type="protein sequence ID" value="RNI29439.1"/>
    <property type="molecule type" value="Genomic_DNA"/>
</dbReference>
<dbReference type="SUPFAM" id="SSF141673">
    <property type="entry name" value="MOSC N-terminal domain-like"/>
    <property type="match status" value="1"/>
</dbReference>
<dbReference type="InterPro" id="IPR005302">
    <property type="entry name" value="MoCF_Sase_C"/>
</dbReference>
<accession>A0A3M9MVA5</accession>
<evidence type="ECO:0000313" key="2">
    <source>
        <dbReference type="EMBL" id="RNI29439.1"/>
    </source>
</evidence>
<comment type="caution">
    <text evidence="2">The sequence shown here is derived from an EMBL/GenBank/DDBJ whole genome shotgun (WGS) entry which is preliminary data.</text>
</comment>
<organism evidence="2 3">
    <name type="scientific">Rufibacter immobilis</name>
    <dbReference type="NCBI Taxonomy" id="1348778"/>
    <lineage>
        <taxon>Bacteria</taxon>
        <taxon>Pseudomonadati</taxon>
        <taxon>Bacteroidota</taxon>
        <taxon>Cytophagia</taxon>
        <taxon>Cytophagales</taxon>
        <taxon>Hymenobacteraceae</taxon>
        <taxon>Rufibacter</taxon>
    </lineage>
</organism>
<feature type="domain" description="MOSC" evidence="1">
    <location>
        <begin position="122"/>
        <end position="267"/>
    </location>
</feature>
<evidence type="ECO:0000313" key="3">
    <source>
        <dbReference type="Proteomes" id="UP000271010"/>
    </source>
</evidence>
<dbReference type="Proteomes" id="UP000271010">
    <property type="component" value="Unassembled WGS sequence"/>
</dbReference>
<proteinExistence type="predicted"/>
<dbReference type="Pfam" id="PF03473">
    <property type="entry name" value="MOSC"/>
    <property type="match status" value="1"/>
</dbReference>
<dbReference type="PANTHER" id="PTHR14237">
    <property type="entry name" value="MOLYBDOPTERIN COFACTOR SULFURASE MOSC"/>
    <property type="match status" value="1"/>
</dbReference>
<evidence type="ECO:0000259" key="1">
    <source>
        <dbReference type="PROSITE" id="PS51340"/>
    </source>
</evidence>
<reference evidence="2 3" key="1">
    <citation type="submission" date="2018-11" db="EMBL/GenBank/DDBJ databases">
        <title>Rufibacter latericius sp. nov., isolated from water in Baiyang Lake.</title>
        <authorList>
            <person name="Yang Y."/>
        </authorList>
    </citation>
    <scope>NUCLEOTIDE SEQUENCE [LARGE SCALE GENOMIC DNA]</scope>
    <source>
        <strain evidence="2 3">MCC P1</strain>
    </source>
</reference>
<dbReference type="PROSITE" id="PS51340">
    <property type="entry name" value="MOSC"/>
    <property type="match status" value="1"/>
</dbReference>
<dbReference type="PANTHER" id="PTHR14237:SF19">
    <property type="entry name" value="MITOCHONDRIAL AMIDOXIME REDUCING COMPONENT 1"/>
    <property type="match status" value="1"/>
</dbReference>
<dbReference type="RefSeq" id="WP_123132525.1">
    <property type="nucleotide sequence ID" value="NZ_RJJE01000009.1"/>
</dbReference>
<dbReference type="GO" id="GO:0030151">
    <property type="term" value="F:molybdenum ion binding"/>
    <property type="evidence" value="ECO:0007669"/>
    <property type="project" value="InterPro"/>
</dbReference>
<dbReference type="Pfam" id="PF03476">
    <property type="entry name" value="MOSC_N"/>
    <property type="match status" value="1"/>
</dbReference>
<keyword evidence="3" id="KW-1185">Reference proteome</keyword>